<dbReference type="EMBL" id="MN740633">
    <property type="protein sequence ID" value="QHU36205.1"/>
    <property type="molecule type" value="Genomic_DNA"/>
</dbReference>
<reference evidence="2" key="1">
    <citation type="journal article" date="2020" name="Nature">
        <title>Giant virus diversity and host interactions through global metagenomics.</title>
        <authorList>
            <person name="Schulz F."/>
            <person name="Roux S."/>
            <person name="Paez-Espino D."/>
            <person name="Jungbluth S."/>
            <person name="Walsh D.A."/>
            <person name="Denef V.J."/>
            <person name="McMahon K.D."/>
            <person name="Konstantinidis K.T."/>
            <person name="Eloe-Fadrosh E.A."/>
            <person name="Kyrpides N.C."/>
            <person name="Woyke T."/>
        </authorList>
    </citation>
    <scope>NUCLEOTIDE SEQUENCE</scope>
    <source>
        <strain evidence="2">GVMAG-S-1035124-57</strain>
    </source>
</reference>
<feature type="transmembrane region" description="Helical" evidence="1">
    <location>
        <begin position="29"/>
        <end position="50"/>
    </location>
</feature>
<keyword evidence="1" id="KW-0812">Transmembrane</keyword>
<sequence>MNAAVVNINNPNSMGGWFAPFTNRNYCNWFYFLMALSAVAFALHVGMALYKIVSSGGKLYAISTPAFWVFTVMQATQYISARLLYSMCLNSI</sequence>
<keyword evidence="1" id="KW-0472">Membrane</keyword>
<keyword evidence="1" id="KW-1133">Transmembrane helix</keyword>
<evidence type="ECO:0000256" key="1">
    <source>
        <dbReference type="SAM" id="Phobius"/>
    </source>
</evidence>
<protein>
    <submittedName>
        <fullName evidence="2">Uncharacterized protein</fullName>
    </submittedName>
</protein>
<name>A0A6C0M1P5_9ZZZZ</name>
<dbReference type="AlphaFoldDB" id="A0A6C0M1P5"/>
<evidence type="ECO:0000313" key="2">
    <source>
        <dbReference type="EMBL" id="QHU36205.1"/>
    </source>
</evidence>
<organism evidence="2">
    <name type="scientific">viral metagenome</name>
    <dbReference type="NCBI Taxonomy" id="1070528"/>
    <lineage>
        <taxon>unclassified sequences</taxon>
        <taxon>metagenomes</taxon>
        <taxon>organismal metagenomes</taxon>
    </lineage>
</organism>
<accession>A0A6C0M1P5</accession>
<proteinExistence type="predicted"/>